<evidence type="ECO:0000256" key="1">
    <source>
        <dbReference type="SAM" id="SignalP"/>
    </source>
</evidence>
<organism evidence="2 3">
    <name type="scientific">Streptomyces genisteinicus</name>
    <dbReference type="NCBI Taxonomy" id="2768068"/>
    <lineage>
        <taxon>Bacteria</taxon>
        <taxon>Bacillati</taxon>
        <taxon>Actinomycetota</taxon>
        <taxon>Actinomycetes</taxon>
        <taxon>Kitasatosporales</taxon>
        <taxon>Streptomycetaceae</taxon>
        <taxon>Streptomyces</taxon>
    </lineage>
</organism>
<dbReference type="Proteomes" id="UP000516230">
    <property type="component" value="Chromosome"/>
</dbReference>
<keyword evidence="3" id="KW-1185">Reference proteome</keyword>
<gene>
    <name evidence="2" type="ORF">IAG43_06275</name>
</gene>
<sequence>MPTMTRPNRKRYGRKTTRNTLVVAAAAASALVLAAPTAGAAGVPGGGGSATWYADGDKMRICDTAADGKSVVVIASFTNTWKWHTSGAGGCTDRSYGNLPEGFAFSFRVCLGDFSEQYYLPATCSASAPAWA</sequence>
<proteinExistence type="predicted"/>
<accession>A0A7H0HPW6</accession>
<dbReference type="EMBL" id="CP060825">
    <property type="protein sequence ID" value="QNP62582.1"/>
    <property type="molecule type" value="Genomic_DNA"/>
</dbReference>
<dbReference type="KEGG" id="sgj:IAG43_06275"/>
<dbReference type="RefSeq" id="WP_187739766.1">
    <property type="nucleotide sequence ID" value="NZ_CP060825.1"/>
</dbReference>
<evidence type="ECO:0000313" key="2">
    <source>
        <dbReference type="EMBL" id="QNP62582.1"/>
    </source>
</evidence>
<protein>
    <recommendedName>
        <fullName evidence="4">Secreted protein</fullName>
    </recommendedName>
</protein>
<feature type="chain" id="PRO_5038582869" description="Secreted protein" evidence="1">
    <location>
        <begin position="35"/>
        <end position="132"/>
    </location>
</feature>
<name>A0A7H0HPW6_9ACTN</name>
<feature type="signal peptide" evidence="1">
    <location>
        <begin position="1"/>
        <end position="34"/>
    </location>
</feature>
<keyword evidence="1" id="KW-0732">Signal</keyword>
<evidence type="ECO:0008006" key="4">
    <source>
        <dbReference type="Google" id="ProtNLM"/>
    </source>
</evidence>
<evidence type="ECO:0000313" key="3">
    <source>
        <dbReference type="Proteomes" id="UP000516230"/>
    </source>
</evidence>
<dbReference type="AlphaFoldDB" id="A0A7H0HPW6"/>
<reference evidence="2 3" key="1">
    <citation type="submission" date="2020-08" db="EMBL/GenBank/DDBJ databases">
        <title>A novel species.</title>
        <authorList>
            <person name="Gao J."/>
        </authorList>
    </citation>
    <scope>NUCLEOTIDE SEQUENCE [LARGE SCALE GENOMIC DNA]</scope>
    <source>
        <strain evidence="2 3">CRPJ-33</strain>
    </source>
</reference>